<name>A0A6J5LNA6_9CAUD</name>
<reference evidence="1" key="1">
    <citation type="submission" date="2020-04" db="EMBL/GenBank/DDBJ databases">
        <authorList>
            <person name="Chiriac C."/>
            <person name="Salcher M."/>
            <person name="Ghai R."/>
            <person name="Kavagutti S V."/>
        </authorList>
    </citation>
    <scope>NUCLEOTIDE SEQUENCE</scope>
</reference>
<evidence type="ECO:0000313" key="1">
    <source>
        <dbReference type="EMBL" id="CAB4135701.1"/>
    </source>
</evidence>
<protein>
    <submittedName>
        <fullName evidence="1">Uncharacterized protein</fullName>
    </submittedName>
</protein>
<dbReference type="EMBL" id="LR796304">
    <property type="protein sequence ID" value="CAB4135701.1"/>
    <property type="molecule type" value="Genomic_DNA"/>
</dbReference>
<proteinExistence type="predicted"/>
<accession>A0A6J5LNA6</accession>
<gene>
    <name evidence="1" type="ORF">UFOVP286_13</name>
</gene>
<sequence length="138" mass="16353">MGMYTELIFGAELKKETPEQVINALKYIIGELEDKPDDFPLPEGRCENVLRSSSYYFGISKSLSKIWFDKISKSWKISSRSNIKNYENEIEMFLEWIKSHIERGSGAKDMYAITIYEEDFEPTIYYLHPDRKCDSRYY</sequence>
<organism evidence="1">
    <name type="scientific">uncultured Caudovirales phage</name>
    <dbReference type="NCBI Taxonomy" id="2100421"/>
    <lineage>
        <taxon>Viruses</taxon>
        <taxon>Duplodnaviria</taxon>
        <taxon>Heunggongvirae</taxon>
        <taxon>Uroviricota</taxon>
        <taxon>Caudoviricetes</taxon>
        <taxon>Peduoviridae</taxon>
        <taxon>Maltschvirus</taxon>
        <taxon>Maltschvirus maltsch</taxon>
    </lineage>
</organism>